<accession>A0AAP3DD47</accession>
<evidence type="ECO:0000313" key="1">
    <source>
        <dbReference type="EMBL" id="MCZ0805852.1"/>
    </source>
</evidence>
<reference evidence="1" key="1">
    <citation type="submission" date="2022-09" db="EMBL/GenBank/DDBJ databases">
        <title>Genome analysis and characterization of larvicidal activity of Brevibacillus strains.</title>
        <authorList>
            <person name="Patrusheva E.V."/>
            <person name="Izotova A.O."/>
            <person name="Toshchakov S.V."/>
            <person name="Sineoky S.P."/>
        </authorList>
    </citation>
    <scope>NUCLEOTIDE SEQUENCE</scope>
    <source>
        <strain evidence="1">VKPM_B-13247</strain>
    </source>
</reference>
<comment type="caution">
    <text evidence="1">The sequence shown here is derived from an EMBL/GenBank/DDBJ whole genome shotgun (WGS) entry which is preliminary data.</text>
</comment>
<dbReference type="AlphaFoldDB" id="A0AAP3DD47"/>
<dbReference type="RefSeq" id="WP_258432834.1">
    <property type="nucleotide sequence ID" value="NZ_JANSGW010000003.1"/>
</dbReference>
<organism evidence="1 2">
    <name type="scientific">Brevibacillus laterosporus</name>
    <name type="common">Bacillus laterosporus</name>
    <dbReference type="NCBI Taxonomy" id="1465"/>
    <lineage>
        <taxon>Bacteria</taxon>
        <taxon>Bacillati</taxon>
        <taxon>Bacillota</taxon>
        <taxon>Bacilli</taxon>
        <taxon>Bacillales</taxon>
        <taxon>Paenibacillaceae</taxon>
        <taxon>Brevibacillus</taxon>
    </lineage>
</organism>
<dbReference type="EMBL" id="JAPTNE010000003">
    <property type="protein sequence ID" value="MCZ0805852.1"/>
    <property type="molecule type" value="Genomic_DNA"/>
</dbReference>
<evidence type="ECO:0000313" key="2">
    <source>
        <dbReference type="Proteomes" id="UP001077662"/>
    </source>
</evidence>
<name>A0AAP3DD47_BRELA</name>
<protein>
    <submittedName>
        <fullName evidence="1">Uncharacterized protein</fullName>
    </submittedName>
</protein>
<sequence>MRIILGEYVREGSPQELVEYDQLADDQEDNKRNNTKLTVDFKNTELCQKLLNILGHIAHTTTCEATRVYLAEQIHGLQENSISIND</sequence>
<dbReference type="Proteomes" id="UP001077662">
    <property type="component" value="Unassembled WGS sequence"/>
</dbReference>
<gene>
    <name evidence="1" type="ORF">O0554_02810</name>
</gene>
<proteinExistence type="predicted"/>